<dbReference type="RefSeq" id="WP_338099245.1">
    <property type="nucleotide sequence ID" value="NZ_JAWDKD010000013.1"/>
</dbReference>
<keyword evidence="3" id="KW-1185">Reference proteome</keyword>
<dbReference type="AlphaFoldDB" id="A0AAE4MIJ9"/>
<comment type="caution">
    <text evidence="2">The sequence shown here is derived from an EMBL/GenBank/DDBJ whole genome shotgun (WGS) entry which is preliminary data.</text>
</comment>
<gene>
    <name evidence="2" type="ORF">MsAg5_06920</name>
</gene>
<keyword evidence="1" id="KW-1133">Transmembrane helix</keyword>
<evidence type="ECO:0000313" key="3">
    <source>
        <dbReference type="Proteomes" id="UP001271789"/>
    </source>
</evidence>
<dbReference type="Proteomes" id="UP001271789">
    <property type="component" value="Unassembled WGS sequence"/>
</dbReference>
<keyword evidence="1" id="KW-0812">Transmembrane</keyword>
<sequence>MQSMQNVDLKTKGNKNTNTEFSTVSKTTVTFGKLFLLLSIFGLAWLLTMM</sequence>
<dbReference type="EMBL" id="JAWDKD010000013">
    <property type="protein sequence ID" value="MDV0446834.1"/>
    <property type="molecule type" value="Genomic_DNA"/>
</dbReference>
<evidence type="ECO:0000256" key="1">
    <source>
        <dbReference type="SAM" id="Phobius"/>
    </source>
</evidence>
<evidence type="ECO:0000313" key="2">
    <source>
        <dbReference type="EMBL" id="MDV0446834.1"/>
    </source>
</evidence>
<protein>
    <submittedName>
        <fullName evidence="2">Uncharacterized protein</fullName>
    </submittedName>
</protein>
<feature type="transmembrane region" description="Helical" evidence="1">
    <location>
        <begin position="30"/>
        <end position="48"/>
    </location>
</feature>
<organism evidence="2 3">
    <name type="scientific">Methanolapillus africanus</name>
    <dbReference type="NCBI Taxonomy" id="3028297"/>
    <lineage>
        <taxon>Archaea</taxon>
        <taxon>Methanobacteriati</taxon>
        <taxon>Methanobacteriota</taxon>
        <taxon>Stenosarchaea group</taxon>
        <taxon>Methanomicrobia</taxon>
        <taxon>Methanosarcinales</taxon>
        <taxon>Methanosarcinaceae</taxon>
        <taxon>Methanolapillus</taxon>
    </lineage>
</organism>
<accession>A0AAE4MIJ9</accession>
<keyword evidence="1" id="KW-0472">Membrane</keyword>
<reference evidence="2" key="1">
    <citation type="submission" date="2023-06" db="EMBL/GenBank/DDBJ databases">
        <title>Genome sequence of Methanosarcinaceae archaeon Ag5.</title>
        <authorList>
            <person name="Protasov E."/>
            <person name="Platt K."/>
            <person name="Poehlein A."/>
            <person name="Daniel R."/>
            <person name="Brune A."/>
        </authorList>
    </citation>
    <scope>NUCLEOTIDE SEQUENCE</scope>
    <source>
        <strain evidence="2">Ag5</strain>
    </source>
</reference>
<proteinExistence type="predicted"/>
<name>A0AAE4MIJ9_9EURY</name>